<dbReference type="EMBL" id="JAUEPU010000007">
    <property type="protein sequence ID" value="KAK0501137.1"/>
    <property type="molecule type" value="Genomic_DNA"/>
</dbReference>
<name>A0AA39QDY8_9AGAR</name>
<dbReference type="Proteomes" id="UP001175228">
    <property type="component" value="Unassembled WGS sequence"/>
</dbReference>
<proteinExistence type="predicted"/>
<keyword evidence="2" id="KW-1185">Reference proteome</keyword>
<dbReference type="AlphaFoldDB" id="A0AA39QDY8"/>
<reference evidence="1" key="1">
    <citation type="submission" date="2023-06" db="EMBL/GenBank/DDBJ databases">
        <authorList>
            <consortium name="Lawrence Berkeley National Laboratory"/>
            <person name="Ahrendt S."/>
            <person name="Sahu N."/>
            <person name="Indic B."/>
            <person name="Wong-Bajracharya J."/>
            <person name="Merenyi Z."/>
            <person name="Ke H.-M."/>
            <person name="Monk M."/>
            <person name="Kocsube S."/>
            <person name="Drula E."/>
            <person name="Lipzen A."/>
            <person name="Balint B."/>
            <person name="Henrissat B."/>
            <person name="Andreopoulos B."/>
            <person name="Martin F.M."/>
            <person name="Harder C.B."/>
            <person name="Rigling D."/>
            <person name="Ford K.L."/>
            <person name="Foster G.D."/>
            <person name="Pangilinan J."/>
            <person name="Papanicolaou A."/>
            <person name="Barry K."/>
            <person name="LaButti K."/>
            <person name="Viragh M."/>
            <person name="Koriabine M."/>
            <person name="Yan M."/>
            <person name="Riley R."/>
            <person name="Champramary S."/>
            <person name="Plett K.L."/>
            <person name="Tsai I.J."/>
            <person name="Slot J."/>
            <person name="Sipos G."/>
            <person name="Plett J."/>
            <person name="Nagy L.G."/>
            <person name="Grigoriev I.V."/>
        </authorList>
    </citation>
    <scope>NUCLEOTIDE SEQUENCE</scope>
    <source>
        <strain evidence="1">HWK02</strain>
    </source>
</reference>
<evidence type="ECO:0000313" key="2">
    <source>
        <dbReference type="Proteomes" id="UP001175228"/>
    </source>
</evidence>
<evidence type="ECO:0000313" key="1">
    <source>
        <dbReference type="EMBL" id="KAK0501137.1"/>
    </source>
</evidence>
<accession>A0AA39QDY8</accession>
<protein>
    <submittedName>
        <fullName evidence="1">Uncharacterized protein</fullName>
    </submittedName>
</protein>
<gene>
    <name evidence="1" type="ORF">EDD18DRAFT_789653</name>
</gene>
<sequence>MKRGRKAQLRCSFCSSTPEPIEPKKHLFPLFLDMRPGHALRAMSRQLGWAIIMGIQPCIGTVTSSAASEAHYADFYAARAPFLSSLALSQLERADFFRPPTFSDFGLIAAGSLIGRSKRRIPAIHRSRTNTCCVVRLSFRRNDRLLTDVSLKDLRRIRTWILRANVAA</sequence>
<comment type="caution">
    <text evidence="1">The sequence shown here is derived from an EMBL/GenBank/DDBJ whole genome shotgun (WGS) entry which is preliminary data.</text>
</comment>
<organism evidence="1 2">
    <name type="scientific">Armillaria luteobubalina</name>
    <dbReference type="NCBI Taxonomy" id="153913"/>
    <lineage>
        <taxon>Eukaryota</taxon>
        <taxon>Fungi</taxon>
        <taxon>Dikarya</taxon>
        <taxon>Basidiomycota</taxon>
        <taxon>Agaricomycotina</taxon>
        <taxon>Agaricomycetes</taxon>
        <taxon>Agaricomycetidae</taxon>
        <taxon>Agaricales</taxon>
        <taxon>Marasmiineae</taxon>
        <taxon>Physalacriaceae</taxon>
        <taxon>Armillaria</taxon>
    </lineage>
</organism>